<reference evidence="11" key="1">
    <citation type="journal article" date="2012" name="PLoS ONE">
        <title>The Mitochondrial Genomes of Nuttalliella namaqua (Ixodoidea: Nuttalliellidae) and Argas africolumbae (Ixodoidae: Argasidae): Estimation of Divergence Dates for the Major Tick Lineages and Reconstruction of Ancestral Blood-Feeding Characters.</title>
        <authorList>
            <person name="Mans B.J."/>
            <person name="de Klerk D."/>
            <person name="Pienaar R."/>
            <person name="de Castro M.H."/>
            <person name="Latif A.A."/>
        </authorList>
    </citation>
    <scope>NUCLEOTIDE SEQUENCE</scope>
</reference>
<evidence type="ECO:0000256" key="9">
    <source>
        <dbReference type="SAM" id="Phobius"/>
    </source>
</evidence>
<dbReference type="InterPro" id="IPR024791">
    <property type="entry name" value="Cyt_c/ubiquinol_Oxase_su3"/>
</dbReference>
<evidence type="ECO:0000256" key="2">
    <source>
        <dbReference type="ARBA" id="ARBA00010581"/>
    </source>
</evidence>
<dbReference type="InterPro" id="IPR033945">
    <property type="entry name" value="Cyt_c_oxase_su3_dom"/>
</dbReference>
<dbReference type="PROSITE" id="PS50253">
    <property type="entry name" value="COX3"/>
    <property type="match status" value="1"/>
</dbReference>
<gene>
    <name evidence="11" type="primary">COX3</name>
</gene>
<feature type="transmembrane region" description="Helical" evidence="9">
    <location>
        <begin position="238"/>
        <end position="258"/>
    </location>
</feature>
<dbReference type="EMBL" id="JQ665719">
    <property type="protein sequence ID" value="AFV32083.1"/>
    <property type="molecule type" value="Genomic_DNA"/>
</dbReference>
<geneLocation type="mitochondrion" evidence="11"/>
<feature type="transmembrane region" description="Helical" evidence="9">
    <location>
        <begin position="77"/>
        <end position="99"/>
    </location>
</feature>
<evidence type="ECO:0000256" key="7">
    <source>
        <dbReference type="ARBA" id="ARBA00023136"/>
    </source>
</evidence>
<dbReference type="Gene3D" id="1.20.120.80">
    <property type="entry name" value="Cytochrome c oxidase, subunit III, four-helix bundle"/>
    <property type="match status" value="1"/>
</dbReference>
<dbReference type="InterPro" id="IPR000298">
    <property type="entry name" value="Cyt_c_oxidase-like_su3"/>
</dbReference>
<evidence type="ECO:0000256" key="3">
    <source>
        <dbReference type="ARBA" id="ARBA00015944"/>
    </source>
</evidence>
<dbReference type="AlphaFoldDB" id="K7QM21"/>
<proteinExistence type="inferred from homology"/>
<dbReference type="InterPro" id="IPR013833">
    <property type="entry name" value="Cyt_c_oxidase_su3_a-hlx"/>
</dbReference>
<keyword evidence="7 9" id="KW-0472">Membrane</keyword>
<keyword evidence="4 8" id="KW-0812">Transmembrane</keyword>
<dbReference type="Pfam" id="PF00510">
    <property type="entry name" value="COX3"/>
    <property type="match status" value="1"/>
</dbReference>
<dbReference type="GO" id="GO:0016020">
    <property type="term" value="C:membrane"/>
    <property type="evidence" value="ECO:0007669"/>
    <property type="project" value="UniProtKB-SubCell"/>
</dbReference>
<feature type="domain" description="Heme-copper oxidase subunit III family profile" evidence="10">
    <location>
        <begin position="2"/>
        <end position="259"/>
    </location>
</feature>
<dbReference type="Gene3D" id="1.10.287.70">
    <property type="match status" value="1"/>
</dbReference>
<accession>K7QM21</accession>
<dbReference type="RefSeq" id="YP_007026938.1">
    <property type="nucleotide sequence ID" value="NC_019663.1"/>
</dbReference>
<name>K7QM21_9ACAR</name>
<feature type="transmembrane region" description="Helical" evidence="9">
    <location>
        <begin position="157"/>
        <end position="176"/>
    </location>
</feature>
<dbReference type="SUPFAM" id="SSF81452">
    <property type="entry name" value="Cytochrome c oxidase subunit III-like"/>
    <property type="match status" value="1"/>
</dbReference>
<dbReference type="FunFam" id="1.20.120.80:FF:000002">
    <property type="entry name" value="Cytochrome c oxidase subunit 3"/>
    <property type="match status" value="1"/>
</dbReference>
<protein>
    <recommendedName>
        <fullName evidence="3 8">Cytochrome c oxidase subunit 3</fullName>
    </recommendedName>
</protein>
<evidence type="ECO:0000256" key="1">
    <source>
        <dbReference type="ARBA" id="ARBA00004141"/>
    </source>
</evidence>
<dbReference type="InterPro" id="IPR035973">
    <property type="entry name" value="Cyt_c_oxidase_su3-like_sf"/>
</dbReference>
<evidence type="ECO:0000256" key="8">
    <source>
        <dbReference type="RuleBase" id="RU003375"/>
    </source>
</evidence>
<feature type="transmembrane region" description="Helical" evidence="9">
    <location>
        <begin position="12"/>
        <end position="33"/>
    </location>
</feature>
<dbReference type="CTD" id="4514"/>
<evidence type="ECO:0000256" key="6">
    <source>
        <dbReference type="ARBA" id="ARBA00022989"/>
    </source>
</evidence>
<evidence type="ECO:0000259" key="10">
    <source>
        <dbReference type="PROSITE" id="PS50253"/>
    </source>
</evidence>
<dbReference type="GeneID" id="14050544"/>
<feature type="transmembrane region" description="Helical" evidence="9">
    <location>
        <begin position="196"/>
        <end position="218"/>
    </location>
</feature>
<dbReference type="GO" id="GO:0005739">
    <property type="term" value="C:mitochondrion"/>
    <property type="evidence" value="ECO:0007669"/>
    <property type="project" value="TreeGrafter"/>
</dbReference>
<evidence type="ECO:0000313" key="11">
    <source>
        <dbReference type="EMBL" id="AFV32083.1"/>
    </source>
</evidence>
<evidence type="ECO:0000256" key="4">
    <source>
        <dbReference type="ARBA" id="ARBA00022692"/>
    </source>
</evidence>
<dbReference type="PANTHER" id="PTHR11403:SF7">
    <property type="entry name" value="CYTOCHROME C OXIDASE SUBUNIT 3"/>
    <property type="match status" value="1"/>
</dbReference>
<feature type="transmembrane region" description="Helical" evidence="9">
    <location>
        <begin position="119"/>
        <end position="145"/>
    </location>
</feature>
<dbReference type="GO" id="GO:0006123">
    <property type="term" value="P:mitochondrial electron transport, cytochrome c to oxygen"/>
    <property type="evidence" value="ECO:0007669"/>
    <property type="project" value="TreeGrafter"/>
</dbReference>
<comment type="function">
    <text evidence="8">Component of the cytochrome c oxidase, the last enzyme in the mitochondrial electron transport chain which drives oxidative phosphorylation. The respiratory chain contains 3 multisubunit complexes succinate dehydrogenase (complex II, CII), ubiquinol-cytochrome c oxidoreductase (cytochrome b-c1 complex, complex III, CIII) and cytochrome c oxidase (complex IV, CIV), that cooperate to transfer electrons derived from NADH and succinate to molecular oxygen, creating an electrochemical gradient over the inner membrane that drives transmembrane transport and the ATP synthase. Cytochrome c oxidase is the component of the respiratory chain that catalyzes the reduction of oxygen to water. Electrons originating from reduced cytochrome c in the intermembrane space (IMS) are transferred via the dinuclear copper A center (CU(A)) of subunit 2 and heme A of subunit 1 to the active site in subunit 1, a binuclear center (BNC) formed by heme A3 and copper B (CU(B)). The BNC reduces molecular oxygen to 2 water molecules using 4 electrons from cytochrome c in the IMS and 4 protons from the mitochondrial matrix.</text>
</comment>
<dbReference type="CDD" id="cd01665">
    <property type="entry name" value="Cyt_c_Oxidase_III"/>
    <property type="match status" value="1"/>
</dbReference>
<feature type="transmembrane region" description="Helical" evidence="9">
    <location>
        <begin position="39"/>
        <end position="56"/>
    </location>
</feature>
<evidence type="ECO:0000256" key="5">
    <source>
        <dbReference type="ARBA" id="ARBA00022967"/>
    </source>
</evidence>
<comment type="similarity">
    <text evidence="2 8">Belongs to the cytochrome c oxidase subunit 3 family.</text>
</comment>
<dbReference type="PANTHER" id="PTHR11403">
    <property type="entry name" value="CYTOCHROME C OXIDASE SUBUNIT III"/>
    <property type="match status" value="1"/>
</dbReference>
<dbReference type="GO" id="GO:0004129">
    <property type="term" value="F:cytochrome-c oxidase activity"/>
    <property type="evidence" value="ECO:0007669"/>
    <property type="project" value="InterPro"/>
</dbReference>
<keyword evidence="6 9" id="KW-1133">Transmembrane helix</keyword>
<sequence length="259" mass="30845">MMKSPFFLVEMSPWPLVSSMLTFSMMMSMIMFFHFKNMLMMMLMIMMLFIVAFQWWRDMSRESSFQGNHPFQLKKGLKIGMMLFIISELFFFLSFFWAFFHSSLSPNVEIGSIWPPKNIIPLMPFTIPLLNTIILLSSGMTVTWAHHSMLSKNKSQMIFSLLMTIMLGILFTLLQINEYNQAQYSISDSIYGSTFFVTTGFHGLHVIIGTMFLSVMYFRMKNNLMSSNHHFSFEASIWYWHFVDIIWIFLFTFMYWWIY</sequence>
<comment type="subcellular location">
    <subcellularLocation>
        <location evidence="1">Membrane</location>
        <topology evidence="1">Multi-pass membrane protein</topology>
    </subcellularLocation>
</comment>
<organism evidence="11">
    <name type="scientific">Nuttalliella namaqua</name>
    <dbReference type="NCBI Taxonomy" id="1029659"/>
    <lineage>
        <taxon>Eukaryota</taxon>
        <taxon>Metazoa</taxon>
        <taxon>Ecdysozoa</taxon>
        <taxon>Arthropoda</taxon>
        <taxon>Chelicerata</taxon>
        <taxon>Arachnida</taxon>
        <taxon>Acari</taxon>
        <taxon>Parasitiformes</taxon>
        <taxon>Ixodida</taxon>
        <taxon>Ixodoidea</taxon>
        <taxon>Nuttalliellidae</taxon>
        <taxon>Nuttalliella</taxon>
    </lineage>
</organism>
<keyword evidence="5" id="KW-1278">Translocase</keyword>
<keyword evidence="8 11" id="KW-0496">Mitochondrion</keyword>